<feature type="compositionally biased region" description="Acidic residues" evidence="1">
    <location>
        <begin position="373"/>
        <end position="388"/>
    </location>
</feature>
<feature type="compositionally biased region" description="Low complexity" evidence="1">
    <location>
        <begin position="836"/>
        <end position="876"/>
    </location>
</feature>
<feature type="compositionally biased region" description="Acidic residues" evidence="1">
    <location>
        <begin position="397"/>
        <end position="411"/>
    </location>
</feature>
<evidence type="ECO:0000313" key="3">
    <source>
        <dbReference type="EMBL" id="SCV72593.1"/>
    </source>
</evidence>
<feature type="transmembrane region" description="Helical" evidence="2">
    <location>
        <begin position="22"/>
        <end position="42"/>
    </location>
</feature>
<feature type="compositionally biased region" description="Polar residues" evidence="1">
    <location>
        <begin position="454"/>
        <end position="464"/>
    </location>
</feature>
<feature type="compositionally biased region" description="Low complexity" evidence="1">
    <location>
        <begin position="160"/>
        <end position="172"/>
    </location>
</feature>
<feature type="compositionally biased region" description="Polar residues" evidence="1">
    <location>
        <begin position="779"/>
        <end position="807"/>
    </location>
</feature>
<keyword evidence="4" id="KW-1185">Reference proteome</keyword>
<feature type="region of interest" description="Disordered" evidence="1">
    <location>
        <begin position="47"/>
        <end position="117"/>
    </location>
</feature>
<keyword evidence="2" id="KW-0812">Transmembrane</keyword>
<gene>
    <name evidence="3" type="ORF">BQ2448_4130</name>
</gene>
<evidence type="ECO:0000256" key="1">
    <source>
        <dbReference type="SAM" id="MobiDB-lite"/>
    </source>
</evidence>
<feature type="compositionally biased region" description="Acidic residues" evidence="1">
    <location>
        <begin position="260"/>
        <end position="277"/>
    </location>
</feature>
<feature type="compositionally biased region" description="Low complexity" evidence="1">
    <location>
        <begin position="612"/>
        <end position="624"/>
    </location>
</feature>
<keyword evidence="2" id="KW-1133">Transmembrane helix</keyword>
<feature type="compositionally biased region" description="Basic residues" evidence="1">
    <location>
        <begin position="47"/>
        <end position="60"/>
    </location>
</feature>
<dbReference type="STRING" id="269621.A0A238FKR7"/>
<feature type="compositionally biased region" description="Low complexity" evidence="1">
    <location>
        <begin position="743"/>
        <end position="770"/>
    </location>
</feature>
<feature type="compositionally biased region" description="Low complexity" evidence="1">
    <location>
        <begin position="705"/>
        <end position="724"/>
    </location>
</feature>
<dbReference type="AlphaFoldDB" id="A0A238FKR7"/>
<accession>A0A238FKR7</accession>
<protein>
    <submittedName>
        <fullName evidence="3">BQ2448_4130 protein</fullName>
    </submittedName>
</protein>
<proteinExistence type="predicted"/>
<feature type="compositionally biased region" description="Basic and acidic residues" evidence="1">
    <location>
        <begin position="250"/>
        <end position="259"/>
    </location>
</feature>
<feature type="compositionally biased region" description="Polar residues" evidence="1">
    <location>
        <begin position="97"/>
        <end position="110"/>
    </location>
</feature>
<sequence>MARTGVEKVGQQLPRAPAARPLASRIPWTVWIVLALGLYAYWRHLTQRSKRSKQPRRRIATKAEPRRPSALHSFRELGSTPKLSRRSSFARGVRGPTSKSYAGSQTTSRAGSPFRPSFSSGRLAHLAQIGAGTPASSTGGPSRHANSFGPDMSEVSFQRSSNLPHSPSNPLLGQRHHLANRSNGLLRSASSYLIDSREARDASPRPRRSVRSAFTDNYPPPVLDSASRKRRDFDTESSGTISQRSGKRFRMTDDERGAFDEDEQDSDDAAMELDEMVEVAAAQQKRGIKRGPMPQGGPVKRTRQGESAEDTLSNEGDEMDTEPDSEFLTKKRSRPSRDPNESFAEESVEDKRPRKDIHSKGSSKRHLDLVDTPTEEDEFDFEGEEADDDRSLRNADSEVDDDEEQEQDDESQEQRRPHRSKRARSMEERTESGEDSLMGDDDYEAEAAADVHLASSNVASGSSRNRGDNPKAPAAYSTSTKVGASKTVRRPGDTWINLEGDRCRMDADGKQRKLCEVREMRRKYKMPKDSIHPDAKIMHEVVTEKWLTQEEYTQLLARGKLAWQAAEDTTASKAGAQSTSDSSAASQNKKFQTKPKEIYFATGTRTPLRTHSVLSSRPSSGSASPVLTPQSPAYATLLNGRMRLPSGAHPSPARSWSTSKSARLIEDEQKAKAERERRRRASIMLGGEEEIKEVPQKAPTPPTPSAAVAALPSTLSTPPTQPAAKVDPETKDHKSKPLFGFGKAPTTSEPPASSGASPSFFSKPAAASEPPKTDESPKPTDQPSFFANVTNVTKPQSNATAPSSESVKASPFSFGAPSSNSALPAQSTPSTNTTKAPSFFGAPPTSSSAPSANASAPFPAPPASSSLASTPFSLGSATSSGATNPSPLSSHTPSTASPAAFSFGASSNNMTPGTGKPFLFGQSQNSFGTAIGASTPTQSPGAAPAVFNFGSGGDQSTGSSAPRRRIAGRRPAGAR</sequence>
<feature type="compositionally biased region" description="Polar residues" evidence="1">
    <location>
        <begin position="816"/>
        <end position="835"/>
    </location>
</feature>
<name>A0A238FKR7_9BASI</name>
<feature type="compositionally biased region" description="Basic and acidic residues" evidence="1">
    <location>
        <begin position="349"/>
        <end position="369"/>
    </location>
</feature>
<dbReference type="EMBL" id="FMSP01000009">
    <property type="protein sequence ID" value="SCV72593.1"/>
    <property type="molecule type" value="Genomic_DNA"/>
</dbReference>
<dbReference type="Proteomes" id="UP000198372">
    <property type="component" value="Unassembled WGS sequence"/>
</dbReference>
<reference evidence="4" key="1">
    <citation type="submission" date="2016-09" db="EMBL/GenBank/DDBJ databases">
        <authorList>
            <person name="Jeantristanb JTB J.-T."/>
            <person name="Ricardo R."/>
        </authorList>
    </citation>
    <scope>NUCLEOTIDE SEQUENCE [LARGE SCALE GENOMIC DNA]</scope>
</reference>
<dbReference type="OrthoDB" id="9451547at2759"/>
<feature type="compositionally biased region" description="Acidic residues" evidence="1">
    <location>
        <begin position="433"/>
        <end position="447"/>
    </location>
</feature>
<feature type="compositionally biased region" description="Basic and acidic residues" evidence="1">
    <location>
        <begin position="663"/>
        <end position="676"/>
    </location>
</feature>
<feature type="region of interest" description="Disordered" evidence="1">
    <location>
        <begin position="131"/>
        <end position="175"/>
    </location>
</feature>
<organism evidence="3 4">
    <name type="scientific">Microbotryum intermedium</name>
    <dbReference type="NCBI Taxonomy" id="269621"/>
    <lineage>
        <taxon>Eukaryota</taxon>
        <taxon>Fungi</taxon>
        <taxon>Dikarya</taxon>
        <taxon>Basidiomycota</taxon>
        <taxon>Pucciniomycotina</taxon>
        <taxon>Microbotryomycetes</taxon>
        <taxon>Microbotryales</taxon>
        <taxon>Microbotryaceae</taxon>
        <taxon>Microbotryum</taxon>
    </lineage>
</organism>
<feature type="compositionally biased region" description="Low complexity" evidence="1">
    <location>
        <begin position="885"/>
        <end position="907"/>
    </location>
</feature>
<feature type="region of interest" description="Disordered" evidence="1">
    <location>
        <begin position="609"/>
        <end position="630"/>
    </location>
</feature>
<feature type="region of interest" description="Disordered" evidence="1">
    <location>
        <begin position="642"/>
        <end position="975"/>
    </location>
</feature>
<evidence type="ECO:0000313" key="4">
    <source>
        <dbReference type="Proteomes" id="UP000198372"/>
    </source>
</evidence>
<feature type="compositionally biased region" description="Low complexity" evidence="1">
    <location>
        <begin position="574"/>
        <end position="586"/>
    </location>
</feature>
<feature type="region of interest" description="Disordered" evidence="1">
    <location>
        <begin position="572"/>
        <end position="591"/>
    </location>
</feature>
<feature type="compositionally biased region" description="Polar residues" evidence="1">
    <location>
        <begin position="921"/>
        <end position="940"/>
    </location>
</feature>
<feature type="region of interest" description="Disordered" evidence="1">
    <location>
        <begin position="196"/>
        <end position="493"/>
    </location>
</feature>
<feature type="compositionally biased region" description="Acidic residues" evidence="1">
    <location>
        <begin position="315"/>
        <end position="325"/>
    </location>
</feature>
<keyword evidence="2" id="KW-0472">Membrane</keyword>
<evidence type="ECO:0000256" key="2">
    <source>
        <dbReference type="SAM" id="Phobius"/>
    </source>
</evidence>